<evidence type="ECO:0000256" key="4">
    <source>
        <dbReference type="ARBA" id="ARBA00022917"/>
    </source>
</evidence>
<dbReference type="SUPFAM" id="SSF53328">
    <property type="entry name" value="Formyltransferase"/>
    <property type="match status" value="1"/>
</dbReference>
<dbReference type="GO" id="GO:0005829">
    <property type="term" value="C:cytosol"/>
    <property type="evidence" value="ECO:0007669"/>
    <property type="project" value="TreeGrafter"/>
</dbReference>
<evidence type="ECO:0000256" key="6">
    <source>
        <dbReference type="SAM" id="MobiDB-lite"/>
    </source>
</evidence>
<evidence type="ECO:0000259" key="8">
    <source>
        <dbReference type="Pfam" id="PF02911"/>
    </source>
</evidence>
<dbReference type="InterPro" id="IPR005794">
    <property type="entry name" value="Fmt"/>
</dbReference>
<dbReference type="InterPro" id="IPR005793">
    <property type="entry name" value="Formyl_trans_C"/>
</dbReference>
<evidence type="ECO:0000313" key="9">
    <source>
        <dbReference type="EMBL" id="MDQ1104284.1"/>
    </source>
</evidence>
<keyword evidence="3 5" id="KW-0808">Transferase</keyword>
<dbReference type="InterPro" id="IPR002376">
    <property type="entry name" value="Formyl_transf_N"/>
</dbReference>
<comment type="function">
    <text evidence="5">Attaches a formyl group to the free amino group of methionyl-tRNA(fMet). The formyl group appears to play a dual role in the initiator identity of N-formylmethionyl-tRNA by promoting its recognition by IF2 and preventing the misappropriation of this tRNA by the elongation apparatus.</text>
</comment>
<feature type="domain" description="Formyl transferase C-terminal" evidence="8">
    <location>
        <begin position="203"/>
        <end position="277"/>
    </location>
</feature>
<dbReference type="Gene3D" id="3.40.50.12230">
    <property type="match status" value="1"/>
</dbReference>
<protein>
    <recommendedName>
        <fullName evidence="2 5">Methionyl-tRNA formyltransferase</fullName>
        <ecNumber evidence="2 5">2.1.2.9</ecNumber>
    </recommendedName>
</protein>
<gene>
    <name evidence="5" type="primary">fmt</name>
    <name evidence="9" type="ORF">QE405_001568</name>
</gene>
<sequence>MRVVFAGTPEVAVPALNAIADSAHELVGVVTRPDAPAGRGRKLVASPVAQRAEELGVPVLKPEHPRDPEFQEALKALRPDCCPVVAYGALLPQSALDIPEHGWVNLHFSVLPAWRGAAPVQHSVWAGDEVTGATTFRIVKALDAGPTFGVMTERIRATDTSGDLLARLAEGGAGLLVATLDGIADGSLEAREQPEDGVSFAPKILVEDAEIDWSEPAVAVDRRVRACTPAPGAWSTQVVDGETQRIKIGPVTIADDRDRLAPGELEVTKNAVFVGTSTVPPCGSARSRPSARSRCRPPTGPVASGSSRAPGSAPDVPGTGMSDEPVGSAPRTGASHG</sequence>
<proteinExistence type="inferred from homology"/>
<reference evidence="9" key="1">
    <citation type="submission" date="2023-07" db="EMBL/GenBank/DDBJ databases">
        <title>Functional and genomic diversity of the sorghum phyllosphere microbiome.</title>
        <authorList>
            <person name="Shade A."/>
        </authorList>
    </citation>
    <scope>NUCLEOTIDE SEQUENCE</scope>
    <source>
        <strain evidence="9">SORGH_AS_1067</strain>
    </source>
</reference>
<dbReference type="GO" id="GO:0004479">
    <property type="term" value="F:methionyl-tRNA formyltransferase activity"/>
    <property type="evidence" value="ECO:0007669"/>
    <property type="project" value="UniProtKB-UniRule"/>
</dbReference>
<feature type="compositionally biased region" description="Low complexity" evidence="6">
    <location>
        <begin position="301"/>
        <end position="314"/>
    </location>
</feature>
<dbReference type="CDD" id="cd08646">
    <property type="entry name" value="FMT_core_Met-tRNA-FMT_N"/>
    <property type="match status" value="1"/>
</dbReference>
<dbReference type="PANTHER" id="PTHR11138">
    <property type="entry name" value="METHIONYL-TRNA FORMYLTRANSFERASE"/>
    <property type="match status" value="1"/>
</dbReference>
<comment type="catalytic activity">
    <reaction evidence="5">
        <text>L-methionyl-tRNA(fMet) + (6R)-10-formyltetrahydrofolate = N-formyl-L-methionyl-tRNA(fMet) + (6S)-5,6,7,8-tetrahydrofolate + H(+)</text>
        <dbReference type="Rhea" id="RHEA:24380"/>
        <dbReference type="Rhea" id="RHEA-COMP:9952"/>
        <dbReference type="Rhea" id="RHEA-COMP:9953"/>
        <dbReference type="ChEBI" id="CHEBI:15378"/>
        <dbReference type="ChEBI" id="CHEBI:57453"/>
        <dbReference type="ChEBI" id="CHEBI:78530"/>
        <dbReference type="ChEBI" id="CHEBI:78844"/>
        <dbReference type="ChEBI" id="CHEBI:195366"/>
        <dbReference type="EC" id="2.1.2.9"/>
    </reaction>
</comment>
<feature type="region of interest" description="Disordered" evidence="6">
    <location>
        <begin position="277"/>
        <end position="337"/>
    </location>
</feature>
<dbReference type="InterPro" id="IPR044135">
    <property type="entry name" value="Met-tRNA-FMT_C"/>
</dbReference>
<dbReference type="HAMAP" id="MF_00182">
    <property type="entry name" value="Formyl_trans"/>
    <property type="match status" value="1"/>
</dbReference>
<evidence type="ECO:0000256" key="2">
    <source>
        <dbReference type="ARBA" id="ARBA00012261"/>
    </source>
</evidence>
<dbReference type="Pfam" id="PF02911">
    <property type="entry name" value="Formyl_trans_C"/>
    <property type="match status" value="1"/>
</dbReference>
<name>A0AAJ1X1K6_9ACTN</name>
<accession>A0AAJ1X1K6</accession>
<evidence type="ECO:0000256" key="1">
    <source>
        <dbReference type="ARBA" id="ARBA00010699"/>
    </source>
</evidence>
<dbReference type="NCBIfam" id="TIGR00460">
    <property type="entry name" value="fmt"/>
    <property type="match status" value="1"/>
</dbReference>
<dbReference type="SUPFAM" id="SSF50486">
    <property type="entry name" value="FMT C-terminal domain-like"/>
    <property type="match status" value="1"/>
</dbReference>
<feature type="binding site" evidence="5">
    <location>
        <begin position="109"/>
        <end position="112"/>
    </location>
    <ligand>
        <name>(6S)-5,6,7,8-tetrahydrofolate</name>
        <dbReference type="ChEBI" id="CHEBI:57453"/>
    </ligand>
</feature>
<feature type="domain" description="Formyl transferase N-terminal" evidence="7">
    <location>
        <begin position="1"/>
        <end position="179"/>
    </location>
</feature>
<dbReference type="InterPro" id="IPR036477">
    <property type="entry name" value="Formyl_transf_N_sf"/>
</dbReference>
<comment type="similarity">
    <text evidence="1 5">Belongs to the Fmt family.</text>
</comment>
<evidence type="ECO:0000256" key="3">
    <source>
        <dbReference type="ARBA" id="ARBA00022679"/>
    </source>
</evidence>
<organism evidence="9 10">
    <name type="scientific">Nocardioides zeae</name>
    <dbReference type="NCBI Taxonomy" id="1457234"/>
    <lineage>
        <taxon>Bacteria</taxon>
        <taxon>Bacillati</taxon>
        <taxon>Actinomycetota</taxon>
        <taxon>Actinomycetes</taxon>
        <taxon>Propionibacteriales</taxon>
        <taxon>Nocardioidaceae</taxon>
        <taxon>Nocardioides</taxon>
    </lineage>
</organism>
<evidence type="ECO:0000313" key="10">
    <source>
        <dbReference type="Proteomes" id="UP001239215"/>
    </source>
</evidence>
<dbReference type="InterPro" id="IPR041711">
    <property type="entry name" value="Met-tRNA-FMT_N"/>
</dbReference>
<dbReference type="AlphaFoldDB" id="A0AAJ1X1K6"/>
<dbReference type="PANTHER" id="PTHR11138:SF5">
    <property type="entry name" value="METHIONYL-TRNA FORMYLTRANSFERASE, MITOCHONDRIAL"/>
    <property type="match status" value="1"/>
</dbReference>
<evidence type="ECO:0000256" key="5">
    <source>
        <dbReference type="HAMAP-Rule" id="MF_00182"/>
    </source>
</evidence>
<dbReference type="Pfam" id="PF00551">
    <property type="entry name" value="Formyl_trans_N"/>
    <property type="match status" value="1"/>
</dbReference>
<comment type="caution">
    <text evidence="9">The sequence shown here is derived from an EMBL/GenBank/DDBJ whole genome shotgun (WGS) entry which is preliminary data.</text>
</comment>
<dbReference type="CDD" id="cd08704">
    <property type="entry name" value="Met_tRNA_FMT_C"/>
    <property type="match status" value="1"/>
</dbReference>
<dbReference type="InterPro" id="IPR011034">
    <property type="entry name" value="Formyl_transferase-like_C_sf"/>
</dbReference>
<evidence type="ECO:0000259" key="7">
    <source>
        <dbReference type="Pfam" id="PF00551"/>
    </source>
</evidence>
<keyword evidence="4 5" id="KW-0648">Protein biosynthesis</keyword>
<dbReference type="Proteomes" id="UP001239215">
    <property type="component" value="Unassembled WGS sequence"/>
</dbReference>
<dbReference type="EC" id="2.1.2.9" evidence="2 5"/>
<dbReference type="EMBL" id="JAUTAN010000001">
    <property type="protein sequence ID" value="MDQ1104284.1"/>
    <property type="molecule type" value="Genomic_DNA"/>
</dbReference>